<evidence type="ECO:0000259" key="1">
    <source>
        <dbReference type="SMART" id="SM00587"/>
    </source>
</evidence>
<proteinExistence type="predicted"/>
<keyword evidence="3" id="KW-1185">Reference proteome</keyword>
<dbReference type="Pfam" id="PF02958">
    <property type="entry name" value="EcKL"/>
    <property type="match status" value="1"/>
</dbReference>
<dbReference type="GeneID" id="115264863"/>
<reference evidence="3" key="1">
    <citation type="journal article" date="2015" name="Proc. Natl. Acad. Sci. U.S.A.">
        <title>Genome sequence of the Asian Tiger mosquito, Aedes albopictus, reveals insights into its biology, genetics, and evolution.</title>
        <authorList>
            <person name="Chen X.G."/>
            <person name="Jiang X."/>
            <person name="Gu J."/>
            <person name="Xu M."/>
            <person name="Wu Y."/>
            <person name="Deng Y."/>
            <person name="Zhang C."/>
            <person name="Bonizzoni M."/>
            <person name="Dermauw W."/>
            <person name="Vontas J."/>
            <person name="Armbruster P."/>
            <person name="Huang X."/>
            <person name="Yang Y."/>
            <person name="Zhang H."/>
            <person name="He W."/>
            <person name="Peng H."/>
            <person name="Liu Y."/>
            <person name="Wu K."/>
            <person name="Chen J."/>
            <person name="Lirakis M."/>
            <person name="Topalis P."/>
            <person name="Van Leeuwen T."/>
            <person name="Hall A.B."/>
            <person name="Jiang X."/>
            <person name="Thorpe C."/>
            <person name="Mueller R.L."/>
            <person name="Sun C."/>
            <person name="Waterhouse R.M."/>
            <person name="Yan G."/>
            <person name="Tu Z.J."/>
            <person name="Fang X."/>
            <person name="James A.A."/>
        </authorList>
    </citation>
    <scope>NUCLEOTIDE SEQUENCE [LARGE SCALE GENOMIC DNA]</scope>
    <source>
        <strain evidence="3">Foshan</strain>
    </source>
</reference>
<dbReference type="Proteomes" id="UP000069940">
    <property type="component" value="Unassembled WGS sequence"/>
</dbReference>
<dbReference type="InterPro" id="IPR015897">
    <property type="entry name" value="CHK_kinase-like"/>
</dbReference>
<sequence>MRLGLHDVGKAINVILYVTRIYKTRQSPNARTCYHVTTEMENSSGIGRKKRTDLTLVSLIGMPEEKQLRLSEDSRATPEWINPEYFKGLLQKCTNDLTIEVQAVRVKYALPKGENFASVIYRAQVVYRRSGEPVTTCSYILKGLAESPVAREKLGEYDVHGKEMDVYQLVIPELMHLMKSVGEISELYPDALCVDRSHEMIILNDVLQKGFVMVDRTKGLDAVHTKMSLKAMAKLHAGSLKLVERFPTIFDRYTTGMMNRKTDAFHLFFQSTYDALTDEIYSWNPEWHYYANKLTKLRPHYLEQGMTVFDNDSADELRVFVHGDFWVNNLMFKYDAKGIPIDMLVLDFQYCCYGSPAIDLCYFFFTSSCDEIRQNSFDEYMQYYYCQLAKYVKKLNCSIRFPTLHQFQQQIMKKMFYSVHSSIVALPLHLNVLAEDADLETLLAGDERSRRFKRAIMTNVNYQKIIKGLLPTFDRKGLLDKLD</sequence>
<dbReference type="SMART" id="SM00587">
    <property type="entry name" value="CHK"/>
    <property type="match status" value="1"/>
</dbReference>
<reference evidence="2" key="2">
    <citation type="submission" date="2025-05" db="UniProtKB">
        <authorList>
            <consortium name="EnsemblMetazoa"/>
        </authorList>
    </citation>
    <scope>IDENTIFICATION</scope>
    <source>
        <strain evidence="2">Foshan</strain>
    </source>
</reference>
<dbReference type="InterPro" id="IPR004119">
    <property type="entry name" value="EcKL"/>
</dbReference>
<dbReference type="InterPro" id="IPR011009">
    <property type="entry name" value="Kinase-like_dom_sf"/>
</dbReference>
<evidence type="ECO:0000313" key="2">
    <source>
        <dbReference type="EnsemblMetazoa" id="AALFPA23_009709.P13426"/>
    </source>
</evidence>
<accession>A0ABM1YJG0</accession>
<name>A0ABM1YJG0_AEDAL</name>
<evidence type="ECO:0000313" key="3">
    <source>
        <dbReference type="Proteomes" id="UP000069940"/>
    </source>
</evidence>
<dbReference type="RefSeq" id="XP_062716311.1">
    <property type="nucleotide sequence ID" value="XM_062860327.1"/>
</dbReference>
<dbReference type="PANTHER" id="PTHR11012">
    <property type="entry name" value="PROTEIN KINASE-LIKE DOMAIN-CONTAINING"/>
    <property type="match status" value="1"/>
</dbReference>
<feature type="domain" description="CHK kinase-like" evidence="1">
    <location>
        <begin position="201"/>
        <end position="394"/>
    </location>
</feature>
<dbReference type="EnsemblMetazoa" id="AALFPA23_009709.R13426">
    <property type="protein sequence ID" value="AALFPA23_009709.P13426"/>
    <property type="gene ID" value="AALFPA23_009709"/>
</dbReference>
<organism evidence="2 3">
    <name type="scientific">Aedes albopictus</name>
    <name type="common">Asian tiger mosquito</name>
    <name type="synonym">Stegomyia albopicta</name>
    <dbReference type="NCBI Taxonomy" id="7160"/>
    <lineage>
        <taxon>Eukaryota</taxon>
        <taxon>Metazoa</taxon>
        <taxon>Ecdysozoa</taxon>
        <taxon>Arthropoda</taxon>
        <taxon>Hexapoda</taxon>
        <taxon>Insecta</taxon>
        <taxon>Pterygota</taxon>
        <taxon>Neoptera</taxon>
        <taxon>Endopterygota</taxon>
        <taxon>Diptera</taxon>
        <taxon>Nematocera</taxon>
        <taxon>Culicoidea</taxon>
        <taxon>Culicidae</taxon>
        <taxon>Culicinae</taxon>
        <taxon>Aedini</taxon>
        <taxon>Aedes</taxon>
        <taxon>Stegomyia</taxon>
    </lineage>
</organism>
<protein>
    <recommendedName>
        <fullName evidence="1">CHK kinase-like domain-containing protein</fullName>
    </recommendedName>
</protein>
<dbReference type="SUPFAM" id="SSF56112">
    <property type="entry name" value="Protein kinase-like (PK-like)"/>
    <property type="match status" value="1"/>
</dbReference>
<dbReference type="PANTHER" id="PTHR11012:SF13">
    <property type="entry name" value="CHK KINASE-LIKE DOMAIN-CONTAINING PROTEIN-RELATED"/>
    <property type="match status" value="1"/>
</dbReference>
<dbReference type="Gene3D" id="3.90.1200.10">
    <property type="match status" value="1"/>
</dbReference>